<evidence type="ECO:0000313" key="1">
    <source>
        <dbReference type="EMBL" id="MFD2461324.1"/>
    </source>
</evidence>
<evidence type="ECO:0008006" key="3">
    <source>
        <dbReference type="Google" id="ProtNLM"/>
    </source>
</evidence>
<reference evidence="2" key="1">
    <citation type="journal article" date="2019" name="Int. J. Syst. Evol. Microbiol.">
        <title>The Global Catalogue of Microorganisms (GCM) 10K type strain sequencing project: providing services to taxonomists for standard genome sequencing and annotation.</title>
        <authorList>
            <consortium name="The Broad Institute Genomics Platform"/>
            <consortium name="The Broad Institute Genome Sequencing Center for Infectious Disease"/>
            <person name="Wu L."/>
            <person name="Ma J."/>
        </authorList>
    </citation>
    <scope>NUCLEOTIDE SEQUENCE [LARGE SCALE GENOMIC DNA]</scope>
    <source>
        <strain evidence="2">CGMCC 4.7643</strain>
    </source>
</reference>
<keyword evidence="2" id="KW-1185">Reference proteome</keyword>
<comment type="caution">
    <text evidence="1">The sequence shown here is derived from an EMBL/GenBank/DDBJ whole genome shotgun (WGS) entry which is preliminary data.</text>
</comment>
<dbReference type="RefSeq" id="WP_345408785.1">
    <property type="nucleotide sequence ID" value="NZ_BAABHG010000031.1"/>
</dbReference>
<dbReference type="SUPFAM" id="SSF56112">
    <property type="entry name" value="Protein kinase-like (PK-like)"/>
    <property type="match status" value="1"/>
</dbReference>
<organism evidence="1 2">
    <name type="scientific">Amycolatopsis samaneae</name>
    <dbReference type="NCBI Taxonomy" id="664691"/>
    <lineage>
        <taxon>Bacteria</taxon>
        <taxon>Bacillati</taxon>
        <taxon>Actinomycetota</taxon>
        <taxon>Actinomycetes</taxon>
        <taxon>Pseudonocardiales</taxon>
        <taxon>Pseudonocardiaceae</taxon>
        <taxon>Amycolatopsis</taxon>
    </lineage>
</organism>
<dbReference type="EMBL" id="JBHUKU010000012">
    <property type="protein sequence ID" value="MFD2461324.1"/>
    <property type="molecule type" value="Genomic_DNA"/>
</dbReference>
<proteinExistence type="predicted"/>
<accession>A0ABW5GKF6</accession>
<dbReference type="InterPro" id="IPR011009">
    <property type="entry name" value="Kinase-like_dom_sf"/>
</dbReference>
<dbReference type="Proteomes" id="UP001597419">
    <property type="component" value="Unassembled WGS sequence"/>
</dbReference>
<name>A0ABW5GKF6_9PSEU</name>
<sequence>MGRRGWEHLPAEVRRGIEERVGSSALQVQEQTGPTTTAFSGAIHAGLESVFVKVVSQDVQAESRARINEERLSGLLPRVAPRVLWRFYSFQWVVTGYEYVDGHPARLYPGSLDIEPVVNLLADMAAHPPPGSVHFDTLAARWSRIAPWRTLGTGSPKVLDAWERRRIRDFIDLESFVFEVLNGGTATAHTAIDESNLLVSRHGLRLVGWTWACRAPSWVDSALLAIRLVEAGHTPEQAEAWVRRTPAWRNAAADSLDAFAVSMLGLWVLRGNPGAGAARRYARYRLIGTEEL</sequence>
<protein>
    <recommendedName>
        <fullName evidence="3">Aminoglycoside phosphotransferase domain-containing protein</fullName>
    </recommendedName>
</protein>
<evidence type="ECO:0000313" key="2">
    <source>
        <dbReference type="Proteomes" id="UP001597419"/>
    </source>
</evidence>
<gene>
    <name evidence="1" type="ORF">ACFSYJ_22155</name>
</gene>